<evidence type="ECO:0000313" key="2">
    <source>
        <dbReference type="Proteomes" id="UP000756921"/>
    </source>
</evidence>
<dbReference type="AlphaFoldDB" id="A0A9P6G4V0"/>
<sequence>MLNSIVSRFHTGYCLPSDLCFVALH</sequence>
<comment type="caution">
    <text evidence="1">The sequence shown here is derived from an EMBL/GenBank/DDBJ whole genome shotgun (WGS) entry which is preliminary data.</text>
</comment>
<evidence type="ECO:0000313" key="1">
    <source>
        <dbReference type="EMBL" id="KAF9728877.1"/>
    </source>
</evidence>
<accession>A0A9P6G4V0</accession>
<protein>
    <submittedName>
        <fullName evidence="1">Uncharacterized protein</fullName>
    </submittedName>
</protein>
<gene>
    <name evidence="1" type="ORF">PMIN01_13257</name>
</gene>
<dbReference type="Proteomes" id="UP000756921">
    <property type="component" value="Unassembled WGS sequence"/>
</dbReference>
<dbReference type="EMBL" id="WJXW01000018">
    <property type="protein sequence ID" value="KAF9728877.1"/>
    <property type="molecule type" value="Genomic_DNA"/>
</dbReference>
<proteinExistence type="predicted"/>
<keyword evidence="2" id="KW-1185">Reference proteome</keyword>
<reference evidence="1" key="1">
    <citation type="journal article" date="2020" name="Mol. Plant Microbe Interact.">
        <title>Genome Sequence of the Biocontrol Agent Coniothyrium minitans strain Conio (IMI 134523).</title>
        <authorList>
            <person name="Patel D."/>
            <person name="Shittu T.A."/>
            <person name="Baroncelli R."/>
            <person name="Muthumeenakshi S."/>
            <person name="Osborne T.H."/>
            <person name="Janganan T.K."/>
            <person name="Sreenivasaprasad S."/>
        </authorList>
    </citation>
    <scope>NUCLEOTIDE SEQUENCE</scope>
    <source>
        <strain evidence="1">Conio</strain>
    </source>
</reference>
<organism evidence="1 2">
    <name type="scientific">Paraphaeosphaeria minitans</name>
    <dbReference type="NCBI Taxonomy" id="565426"/>
    <lineage>
        <taxon>Eukaryota</taxon>
        <taxon>Fungi</taxon>
        <taxon>Dikarya</taxon>
        <taxon>Ascomycota</taxon>
        <taxon>Pezizomycotina</taxon>
        <taxon>Dothideomycetes</taxon>
        <taxon>Pleosporomycetidae</taxon>
        <taxon>Pleosporales</taxon>
        <taxon>Massarineae</taxon>
        <taxon>Didymosphaeriaceae</taxon>
        <taxon>Paraphaeosphaeria</taxon>
    </lineage>
</organism>
<name>A0A9P6G4V0_9PLEO</name>